<protein>
    <recommendedName>
        <fullName evidence="3">AIG1-type G domain-containing protein</fullName>
    </recommendedName>
</protein>
<dbReference type="InterPro" id="IPR027417">
    <property type="entry name" value="P-loop_NTPase"/>
</dbReference>
<dbReference type="AlphaFoldDB" id="A0A9W8Y0S9"/>
<proteinExistence type="predicted"/>
<reference evidence="4" key="1">
    <citation type="submission" date="2022-10" db="EMBL/GenBank/DDBJ databases">
        <title>Tapping the CABI collections for fungal endophytes: first genome assemblies for Collariella, Neodidymelliopsis, Ascochyta clinopodiicola, Didymella pomorum, Didymosphaeria variabile, Neocosmospora piperis and Neocucurbitaria cava.</title>
        <authorList>
            <person name="Hill R."/>
        </authorList>
    </citation>
    <scope>NUCLEOTIDE SEQUENCE</scope>
    <source>
        <strain evidence="4">IMI 356814</strain>
    </source>
</reference>
<accession>A0A9W8Y0S9</accession>
<comment type="caution">
    <text evidence="4">The sequence shown here is derived from an EMBL/GenBank/DDBJ whole genome shotgun (WGS) entry which is preliminary data.</text>
</comment>
<gene>
    <name evidence="4" type="ORF">N0V83_008631</name>
</gene>
<dbReference type="Pfam" id="PF04548">
    <property type="entry name" value="AIG1"/>
    <property type="match status" value="1"/>
</dbReference>
<keyword evidence="5" id="KW-1185">Reference proteome</keyword>
<evidence type="ECO:0000313" key="4">
    <source>
        <dbReference type="EMBL" id="KAJ4365015.1"/>
    </source>
</evidence>
<name>A0A9W8Y0S9_9PLEO</name>
<dbReference type="Gene3D" id="3.40.50.300">
    <property type="entry name" value="P-loop containing nucleotide triphosphate hydrolases"/>
    <property type="match status" value="1"/>
</dbReference>
<feature type="domain" description="AIG1-type G" evidence="3">
    <location>
        <begin position="43"/>
        <end position="175"/>
    </location>
</feature>
<dbReference type="SUPFAM" id="SSF52540">
    <property type="entry name" value="P-loop containing nucleoside triphosphate hydrolases"/>
    <property type="match status" value="1"/>
</dbReference>
<keyword evidence="1" id="KW-0547">Nucleotide-binding</keyword>
<feature type="compositionally biased region" description="Basic and acidic residues" evidence="2">
    <location>
        <begin position="286"/>
        <end position="321"/>
    </location>
</feature>
<dbReference type="GO" id="GO:0005525">
    <property type="term" value="F:GTP binding"/>
    <property type="evidence" value="ECO:0007669"/>
    <property type="project" value="InterPro"/>
</dbReference>
<evidence type="ECO:0000313" key="5">
    <source>
        <dbReference type="Proteomes" id="UP001140560"/>
    </source>
</evidence>
<sequence length="354" mass="39379">MSKYDLVKQLDNGTGSRTITVVPRATYTAPSHHCSHGPRKSVILIMGATGVGKSSLVGAISGQPVAVGHTLSSCTSECQAWEYSAGPNHIVQVVDTPGFNDTKRSDIDILSSISSWLSLNDVSISGVVYMHRITDKRFTGASRMNLNILLGICGEHFLPHVVLCSTMWNSIPNEQVANEAAAREHELVSSAEFWGPVIGKGAKYMRYMGEEESGRAIIKSILEHSATHAMALQLELRNPSCTVEDTEAGRLITAEIRRKEEKLRQERLEQEEEERELREELALEQEAARREEQRQRVREAAAARRIEGRNTRDTRETRDNRSGGPDPMAVMGAEVSWRLGPLTGKMNFPSFRRR</sequence>
<feature type="region of interest" description="Disordered" evidence="2">
    <location>
        <begin position="286"/>
        <end position="354"/>
    </location>
</feature>
<dbReference type="EMBL" id="JAPEUY010000016">
    <property type="protein sequence ID" value="KAJ4365015.1"/>
    <property type="molecule type" value="Genomic_DNA"/>
</dbReference>
<organism evidence="4 5">
    <name type="scientific">Neocucurbitaria cava</name>
    <dbReference type="NCBI Taxonomy" id="798079"/>
    <lineage>
        <taxon>Eukaryota</taxon>
        <taxon>Fungi</taxon>
        <taxon>Dikarya</taxon>
        <taxon>Ascomycota</taxon>
        <taxon>Pezizomycotina</taxon>
        <taxon>Dothideomycetes</taxon>
        <taxon>Pleosporomycetidae</taxon>
        <taxon>Pleosporales</taxon>
        <taxon>Pleosporineae</taxon>
        <taxon>Cucurbitariaceae</taxon>
        <taxon>Neocucurbitaria</taxon>
    </lineage>
</organism>
<dbReference type="OrthoDB" id="8954335at2759"/>
<dbReference type="Proteomes" id="UP001140560">
    <property type="component" value="Unassembled WGS sequence"/>
</dbReference>
<evidence type="ECO:0000259" key="3">
    <source>
        <dbReference type="Pfam" id="PF04548"/>
    </source>
</evidence>
<evidence type="ECO:0000256" key="2">
    <source>
        <dbReference type="SAM" id="MobiDB-lite"/>
    </source>
</evidence>
<dbReference type="InterPro" id="IPR006703">
    <property type="entry name" value="G_AIG1"/>
</dbReference>
<evidence type="ECO:0000256" key="1">
    <source>
        <dbReference type="ARBA" id="ARBA00022741"/>
    </source>
</evidence>